<feature type="region of interest" description="Disordered" evidence="1">
    <location>
        <begin position="896"/>
        <end position="931"/>
    </location>
</feature>
<feature type="domain" description="DUF11" evidence="2">
    <location>
        <begin position="537"/>
        <end position="654"/>
    </location>
</feature>
<keyword evidence="5" id="KW-1185">Reference proteome</keyword>
<feature type="domain" description="DUF7507" evidence="3">
    <location>
        <begin position="807"/>
        <end position="909"/>
    </location>
</feature>
<feature type="region of interest" description="Disordered" evidence="1">
    <location>
        <begin position="468"/>
        <end position="495"/>
    </location>
</feature>
<feature type="region of interest" description="Disordered" evidence="1">
    <location>
        <begin position="1018"/>
        <end position="1064"/>
    </location>
</feature>
<dbReference type="Pfam" id="PF01345">
    <property type="entry name" value="DUF11"/>
    <property type="match status" value="2"/>
</dbReference>
<feature type="compositionally biased region" description="Polar residues" evidence="1">
    <location>
        <begin position="1018"/>
        <end position="1034"/>
    </location>
</feature>
<feature type="domain" description="DUF7507" evidence="3">
    <location>
        <begin position="937"/>
        <end position="1029"/>
    </location>
</feature>
<dbReference type="PANTHER" id="PTHR34819:SF3">
    <property type="entry name" value="CELL SURFACE PROTEIN"/>
    <property type="match status" value="1"/>
</dbReference>
<organism evidence="4 5">
    <name type="scientific">Sphingobacterium nematocida</name>
    <dbReference type="NCBI Taxonomy" id="1513896"/>
    <lineage>
        <taxon>Bacteria</taxon>
        <taxon>Pseudomonadati</taxon>
        <taxon>Bacteroidota</taxon>
        <taxon>Sphingobacteriia</taxon>
        <taxon>Sphingobacteriales</taxon>
        <taxon>Sphingobacteriaceae</taxon>
        <taxon>Sphingobacterium</taxon>
    </lineage>
</organism>
<protein>
    <submittedName>
        <fullName evidence="4">Conserved repeat domain-containing protein</fullName>
    </submittedName>
</protein>
<dbReference type="InterPro" id="IPR013783">
    <property type="entry name" value="Ig-like_fold"/>
</dbReference>
<dbReference type="Pfam" id="PF24346">
    <property type="entry name" value="DUF7507"/>
    <property type="match status" value="3"/>
</dbReference>
<feature type="compositionally biased region" description="Polar residues" evidence="1">
    <location>
        <begin position="897"/>
        <end position="914"/>
    </location>
</feature>
<evidence type="ECO:0000256" key="1">
    <source>
        <dbReference type="SAM" id="MobiDB-lite"/>
    </source>
</evidence>
<dbReference type="InterPro" id="IPR047589">
    <property type="entry name" value="DUF11_rpt"/>
</dbReference>
<feature type="non-terminal residue" evidence="4">
    <location>
        <position position="1117"/>
    </location>
</feature>
<feature type="compositionally biased region" description="Polar residues" evidence="1">
    <location>
        <begin position="470"/>
        <end position="495"/>
    </location>
</feature>
<dbReference type="OrthoDB" id="1451431at2"/>
<gene>
    <name evidence="4" type="ORF">SAMN05660841_00901</name>
</gene>
<feature type="compositionally biased region" description="Pro residues" evidence="1">
    <location>
        <begin position="1035"/>
        <end position="1048"/>
    </location>
</feature>
<dbReference type="InterPro" id="IPR051172">
    <property type="entry name" value="Chlamydia_OmcB"/>
</dbReference>
<dbReference type="InterPro" id="IPR055354">
    <property type="entry name" value="DUF7507"/>
</dbReference>
<dbReference type="AlphaFoldDB" id="A0A1T5BSK9"/>
<evidence type="ECO:0000313" key="5">
    <source>
        <dbReference type="Proteomes" id="UP000190150"/>
    </source>
</evidence>
<evidence type="ECO:0000259" key="2">
    <source>
        <dbReference type="Pfam" id="PF01345"/>
    </source>
</evidence>
<feature type="domain" description="DUF11" evidence="2">
    <location>
        <begin position="686"/>
        <end position="799"/>
    </location>
</feature>
<dbReference type="STRING" id="1513896.SAMN05660841_00901"/>
<reference evidence="5" key="1">
    <citation type="submission" date="2017-02" db="EMBL/GenBank/DDBJ databases">
        <authorList>
            <person name="Varghese N."/>
            <person name="Submissions S."/>
        </authorList>
    </citation>
    <scope>NUCLEOTIDE SEQUENCE [LARGE SCALE GENOMIC DNA]</scope>
    <source>
        <strain evidence="5">DSM 24091</strain>
    </source>
</reference>
<proteinExistence type="predicted"/>
<dbReference type="Gene3D" id="2.60.40.10">
    <property type="entry name" value="Immunoglobulins"/>
    <property type="match status" value="2"/>
</dbReference>
<dbReference type="PANTHER" id="PTHR34819">
    <property type="entry name" value="LARGE CYSTEINE-RICH PERIPLASMIC PROTEIN OMCB"/>
    <property type="match status" value="1"/>
</dbReference>
<feature type="domain" description="DUF7507" evidence="3">
    <location>
        <begin position="1065"/>
        <end position="1109"/>
    </location>
</feature>
<evidence type="ECO:0000313" key="4">
    <source>
        <dbReference type="EMBL" id="SKB49923.1"/>
    </source>
</evidence>
<dbReference type="Gene3D" id="2.60.40.3080">
    <property type="match status" value="1"/>
</dbReference>
<dbReference type="NCBIfam" id="TIGR01451">
    <property type="entry name" value="B_ant_repeat"/>
    <property type="match status" value="3"/>
</dbReference>
<dbReference type="RefSeq" id="WP_139375202.1">
    <property type="nucleotide sequence ID" value="NZ_FUZF01000002.1"/>
</dbReference>
<accession>A0A1T5BSK9</accession>
<sequence>MELFKKPNLIRCGWLKMLWLSLIVLFSFPSVYADGSKDLYPSGVAGKRAYLRSSTNKPTNYPYPNLGVHYVYAEASEIITLASSAQASGMTNIRLYAPDGTAIPLGISGAAGSIVSRANELAGPKTSAADATSNTYLPVYHTASISGIYKVEFLARNGVTSDNDNGAPNVNANATGALNQPTSTLIAAWDISVLKGTTFQPGRVYATVFNMSVASGTPGFYGLMHVLTRDGYIYKVDNNGNNGQYFTFFVNNKGAKNSNDEPTYRSWANSPNGSNIGLPNGASIHSPVLEDTQTDITHKVFYTIPDQNLPVDAIGGINGSGSGNREWLRTIPLAPEASNIKIEGVDGTLGKFGTKGGYVTFNTLTAGVYTVEIESPTNAFPMVTLTGNAVVGLNKVYWNSTDGNGDPVPVGSVPVRIKVKLQGAEVHFPYIDMEINPNGIKLGLLDKDNLSSVKSWTVYWNDQPLGGSGTNNSHLNPPTSAGTSSQNGAHVWTSNYGDEKTMDTWTFIQGAEVIELSSVDIRVADLKISEISHNKGMTPVHVDDIVTYTVKVKNDGPSDVLGSPFTFTPPIGFVPEGAAVFAVSSCGEETTGREISYNTTTYKYESALNLPHGCEVTYTFTVKATNAMVSGSQSAEATILRPNDVTDPDATNDDPAVPPTDPYVECGTDGCNNILTTPIIVAPRSDLEVTKSINNNTPAIGDNVTFTVSVVNNGPDAAANVNVTDKLPSGYTYLSSTPSQGSYDPITGVWTIGNLSNGAPAVTLTVTGTVKPSSGTLNEYRNTATASSDMDDPDPSNNIGIAEPLIPSLQFSKEGELSTDGNTITYTFKVTNNGSVTMNNIALSEVAFSGTGTKPVPSFVSSTNSSAVGTLIPGEVATYSATYTLTQADKDAGLLSNDASVTGTPPGSTTNIPNVPSVDPTPKDPSDPTTVVDVPANPSLTFAKTGVLSADGNTVTYTFTVTNNGNVTMSGIAVSDPKITGAITLTTTTLAPGASTTGTATYTLTQAEKDAGEVVNKATVTGTPPTTDPSNPATPITPVPSSPDPSNPGEPGDPENPTVVDVPANPSLTLAKTGVLSADGNTVTYTFTVTNNGNVTMSGISVSDPKITGGITLLTTT</sequence>
<dbReference type="EMBL" id="FUZF01000002">
    <property type="protein sequence ID" value="SKB49923.1"/>
    <property type="molecule type" value="Genomic_DNA"/>
</dbReference>
<evidence type="ECO:0000259" key="3">
    <source>
        <dbReference type="Pfam" id="PF24346"/>
    </source>
</evidence>
<dbReference type="Proteomes" id="UP000190150">
    <property type="component" value="Unassembled WGS sequence"/>
</dbReference>
<name>A0A1T5BSK9_9SPHI</name>
<dbReference type="InterPro" id="IPR001434">
    <property type="entry name" value="OmcB-like_DUF11"/>
</dbReference>